<comment type="caution">
    <text evidence="1">The sequence shown here is derived from an EMBL/GenBank/DDBJ whole genome shotgun (WGS) entry which is preliminary data.</text>
</comment>
<keyword evidence="2" id="KW-1185">Reference proteome</keyword>
<proteinExistence type="predicted"/>
<dbReference type="Proteomes" id="UP000789920">
    <property type="component" value="Unassembled WGS sequence"/>
</dbReference>
<dbReference type="EMBL" id="CAJVQC010049113">
    <property type="protein sequence ID" value="CAG8787162.1"/>
    <property type="molecule type" value="Genomic_DNA"/>
</dbReference>
<organism evidence="1 2">
    <name type="scientific">Racocetra persica</name>
    <dbReference type="NCBI Taxonomy" id="160502"/>
    <lineage>
        <taxon>Eukaryota</taxon>
        <taxon>Fungi</taxon>
        <taxon>Fungi incertae sedis</taxon>
        <taxon>Mucoromycota</taxon>
        <taxon>Glomeromycotina</taxon>
        <taxon>Glomeromycetes</taxon>
        <taxon>Diversisporales</taxon>
        <taxon>Gigasporaceae</taxon>
        <taxon>Racocetra</taxon>
    </lineage>
</organism>
<protein>
    <submittedName>
        <fullName evidence="1">847_t:CDS:1</fullName>
    </submittedName>
</protein>
<evidence type="ECO:0000313" key="1">
    <source>
        <dbReference type="EMBL" id="CAG8787162.1"/>
    </source>
</evidence>
<reference evidence="1" key="1">
    <citation type="submission" date="2021-06" db="EMBL/GenBank/DDBJ databases">
        <authorList>
            <person name="Kallberg Y."/>
            <person name="Tangrot J."/>
            <person name="Rosling A."/>
        </authorList>
    </citation>
    <scope>NUCLEOTIDE SEQUENCE</scope>
    <source>
        <strain evidence="1">MA461A</strain>
    </source>
</reference>
<sequence length="64" mass="7799">AMRLESHVRTIAALKQQLQEQENRELIIIKEFQQNIEDQERMILELRRQLEERDEVIAHLKSLF</sequence>
<feature type="non-terminal residue" evidence="1">
    <location>
        <position position="64"/>
    </location>
</feature>
<accession>A0ACA9RCW0</accession>
<name>A0ACA9RCW0_9GLOM</name>
<feature type="non-terminal residue" evidence="1">
    <location>
        <position position="1"/>
    </location>
</feature>
<evidence type="ECO:0000313" key="2">
    <source>
        <dbReference type="Proteomes" id="UP000789920"/>
    </source>
</evidence>
<gene>
    <name evidence="1" type="ORF">RPERSI_LOCUS18494</name>
</gene>